<feature type="region of interest" description="Disordered" evidence="2">
    <location>
        <begin position="604"/>
        <end position="669"/>
    </location>
</feature>
<feature type="compositionally biased region" description="Low complexity" evidence="2">
    <location>
        <begin position="24"/>
        <end position="34"/>
    </location>
</feature>
<feature type="region of interest" description="Disordered" evidence="2">
    <location>
        <begin position="1"/>
        <end position="429"/>
    </location>
</feature>
<dbReference type="EMBL" id="LGAV01000003">
    <property type="protein sequence ID" value="KOS14630.1"/>
    <property type="molecule type" value="Genomic_DNA"/>
</dbReference>
<protein>
    <submittedName>
        <fullName evidence="3">Uncharacterized protein</fullName>
    </submittedName>
</protein>
<feature type="region of interest" description="Disordered" evidence="2">
    <location>
        <begin position="690"/>
        <end position="711"/>
    </location>
</feature>
<dbReference type="VEuPathDB" id="FungiDB:Malapachy_0650"/>
<accession>A0A0M8MVI8</accession>
<feature type="compositionally biased region" description="Acidic residues" evidence="2">
    <location>
        <begin position="90"/>
        <end position="116"/>
    </location>
</feature>
<feature type="compositionally biased region" description="Acidic residues" evidence="2">
    <location>
        <begin position="123"/>
        <end position="133"/>
    </location>
</feature>
<proteinExistence type="predicted"/>
<evidence type="ECO:0000313" key="3">
    <source>
        <dbReference type="EMBL" id="KOS14630.1"/>
    </source>
</evidence>
<feature type="compositionally biased region" description="Pro residues" evidence="2">
    <location>
        <begin position="631"/>
        <end position="664"/>
    </location>
</feature>
<gene>
    <name evidence="3" type="ORF">Malapachy_0650</name>
</gene>
<feature type="compositionally biased region" description="Low complexity" evidence="2">
    <location>
        <begin position="404"/>
        <end position="425"/>
    </location>
</feature>
<feature type="coiled-coil region" evidence="1">
    <location>
        <begin position="429"/>
        <end position="463"/>
    </location>
</feature>
<reference evidence="3 4" key="1">
    <citation type="submission" date="2015-07" db="EMBL/GenBank/DDBJ databases">
        <title>Draft Genome Sequence of Malassezia furfur CBS1878 and Malassezia pachydermatis CBS1879.</title>
        <authorList>
            <person name="Triana S."/>
            <person name="Ohm R."/>
            <person name="Gonzalez A."/>
            <person name="DeCock H."/>
            <person name="Restrepo S."/>
            <person name="Celis A."/>
        </authorList>
    </citation>
    <scope>NUCLEOTIDE SEQUENCE [LARGE SCALE GENOMIC DNA]</scope>
    <source>
        <strain evidence="3 4">CBS 1879</strain>
    </source>
</reference>
<organism evidence="3 4">
    <name type="scientific">Malassezia pachydermatis</name>
    <dbReference type="NCBI Taxonomy" id="77020"/>
    <lineage>
        <taxon>Eukaryota</taxon>
        <taxon>Fungi</taxon>
        <taxon>Dikarya</taxon>
        <taxon>Basidiomycota</taxon>
        <taxon>Ustilaginomycotina</taxon>
        <taxon>Malasseziomycetes</taxon>
        <taxon>Malasseziales</taxon>
        <taxon>Malasseziaceae</taxon>
        <taxon>Malassezia</taxon>
    </lineage>
</organism>
<dbReference type="STRING" id="77020.A0A0M8MVI8"/>
<feature type="compositionally biased region" description="Low complexity" evidence="2">
    <location>
        <begin position="328"/>
        <end position="339"/>
    </location>
</feature>
<feature type="compositionally biased region" description="Low complexity" evidence="2">
    <location>
        <begin position="227"/>
        <end position="247"/>
    </location>
</feature>
<dbReference type="AlphaFoldDB" id="A0A0M8MVI8"/>
<sequence length="793" mass="85688">MDRASHEPRKIGRLPMLGGGGGAASARTPRSAARTPPPPRSADRSLRWSLDEALGESPLVGTSLATMHMPTETWSPSPQPRLMRRSPEPNDGDDADDDGSMDDDDDEEEEDDEDDDYRPPLHEDDDDDGEDGESNASANDTFHESEHVLDTSFGRTRKTPSRISPPRSHAKERKPPSASKPMSHTPRRTPATSRPIVPASTDYYDTIDFDKITDPFKDTRRAFMRGQAAEPPAASSPPRRASVQAASTSREPSPRKESGAAFPTEAASDVAAAPMRSPAVAVAVASPRRKPAVHASPTHQAEPRSRMHAPSPPQLPSTSAAPRPPASSSPIASVTSRRSPTASPIAPVARRRSPTPTPMAMDSPPKPRVASPPKPSPPKATHPRPTPRSPVRAIPPTSPPQQMSAFASRSSPPPASSSLPSAPAPTRSNRLLTEELLKWKKRCAELEDELDAMQDRLDHAQDWSSEQTTWQQQVEQLQRGREQDRRAMRQRVRVLESHMADTKIEYDNRYWRLLTSSSDPEDTVHVQLVLEQNRVTQLQAALAEERRRVRLAEEHTAFLVGLHKWRGTQALAAQTDEVQALRSHLAHVEQQLAMETAAREAAEAALASSSASSSRPLPAPTLTLPAGEPSTIPPPSPSPSPSPAPTPAPPPALDMPLRMPPTEPGMPTASLADVEGIVSVDEAPVIVSPTHLPTHTMNDEADITPPPRTLQPGLTPMLQRTAVTAVDLNADETPMLGTRIRPDLAEEAAQPARPVARKKKRKLLGSGAGFFKLNEGTATLSPGLDVPTDLALP</sequence>
<dbReference type="RefSeq" id="XP_017992262.1">
    <property type="nucleotide sequence ID" value="XM_018135165.1"/>
</dbReference>
<keyword evidence="1" id="KW-0175">Coiled coil</keyword>
<feature type="compositionally biased region" description="Basic and acidic residues" evidence="2">
    <location>
        <begin position="208"/>
        <end position="221"/>
    </location>
</feature>
<evidence type="ECO:0000256" key="1">
    <source>
        <dbReference type="SAM" id="Coils"/>
    </source>
</evidence>
<evidence type="ECO:0000256" key="2">
    <source>
        <dbReference type="SAM" id="MobiDB-lite"/>
    </source>
</evidence>
<comment type="caution">
    <text evidence="3">The sequence shown here is derived from an EMBL/GenBank/DDBJ whole genome shotgun (WGS) entry which is preliminary data.</text>
</comment>
<name>A0A0M8MVI8_9BASI</name>
<evidence type="ECO:0000313" key="4">
    <source>
        <dbReference type="Proteomes" id="UP000037751"/>
    </source>
</evidence>
<feature type="compositionally biased region" description="Low complexity" evidence="2">
    <location>
        <begin position="604"/>
        <end position="630"/>
    </location>
</feature>
<dbReference type="OrthoDB" id="3360904at2759"/>
<feature type="compositionally biased region" description="Pro residues" evidence="2">
    <location>
        <begin position="364"/>
        <end position="388"/>
    </location>
</feature>
<feature type="compositionally biased region" description="Low complexity" evidence="2">
    <location>
        <begin position="270"/>
        <end position="286"/>
    </location>
</feature>
<feature type="compositionally biased region" description="Basic and acidic residues" evidence="2">
    <location>
        <begin position="1"/>
        <end position="10"/>
    </location>
</feature>
<dbReference type="Proteomes" id="UP000037751">
    <property type="component" value="Unassembled WGS sequence"/>
</dbReference>
<feature type="compositionally biased region" description="Basic and acidic residues" evidence="2">
    <location>
        <begin position="41"/>
        <end position="50"/>
    </location>
</feature>
<keyword evidence="4" id="KW-1185">Reference proteome</keyword>
<dbReference type="GeneID" id="28727040"/>